<accession>A0A6S7HQJ8</accession>
<comment type="caution">
    <text evidence="1">The sequence shown here is derived from an EMBL/GenBank/DDBJ whole genome shotgun (WGS) entry which is preliminary data.</text>
</comment>
<evidence type="ECO:0000313" key="1">
    <source>
        <dbReference type="EMBL" id="CAB3996267.1"/>
    </source>
</evidence>
<name>A0A6S7HQJ8_PARCT</name>
<dbReference type="Pfam" id="PF00078">
    <property type="entry name" value="RVT_1"/>
    <property type="match status" value="1"/>
</dbReference>
<dbReference type="EMBL" id="CACRXK020002833">
    <property type="protein sequence ID" value="CAB3996267.1"/>
    <property type="molecule type" value="Genomic_DNA"/>
</dbReference>
<dbReference type="GO" id="GO:0003824">
    <property type="term" value="F:catalytic activity"/>
    <property type="evidence" value="ECO:0007669"/>
    <property type="project" value="InterPro"/>
</dbReference>
<dbReference type="SUPFAM" id="SSF56219">
    <property type="entry name" value="DNase I-like"/>
    <property type="match status" value="1"/>
</dbReference>
<dbReference type="Gene3D" id="3.60.10.10">
    <property type="entry name" value="Endonuclease/exonuclease/phosphatase"/>
    <property type="match status" value="1"/>
</dbReference>
<sequence length="566" mass="65309">MVLVYRPPPSKKNNLTPTTFFTEFSDLIEDLTVSDKPFFIAGDFNLHIDNKSNPDTVKFLNLLDSTNMIQMVSGPTHRRGHTLDLIISQLDDELVSNVKIQQEMYSDHRVVKCELKCPKPPLSKVLVSYRSTKHLDLDTLKHRIMKSFSDHKISDVTEINELIDIYNGSLKDIYDSLCPIQTREINYRPWAPWYNDDLRAVKREKRRLERKFKKSGLTIHKELFTEVCKKYNKMLESYKTSYYRDKINQADRNKLFRLVNGLFQKNSKALPSYTSLELLVEEFNDFFINKVRNIRNELELYKENLEITISPQSPKLPPCKFKEFQLPNESSVQQIIKSLSTKTCSLDPIPTHVLKNHLESLTPIFTDIVKTSLSEGVFPNTLKISHLSPRLKKPDLDKDLFPNFRPIANIAFLSKVLEKTVAVQTQDFLNSNNLYPSFQSAYRKFHSTETALLKVTNDILRTLDNHQDVILVMLDLSSAFDTLDHDILLARLESYFGFSDTVIKWFKSYLTGRSQSVVIGDVVSTLRHLEYGVPQGSVLGPLLFTLYIAPLEDVISKYDLGLHVLC</sequence>
<dbReference type="Pfam" id="PF14529">
    <property type="entry name" value="Exo_endo_phos_2"/>
    <property type="match status" value="1"/>
</dbReference>
<protein>
    <submittedName>
        <fullName evidence="1">Uncharacterized protein</fullName>
    </submittedName>
</protein>
<dbReference type="SUPFAM" id="SSF56672">
    <property type="entry name" value="DNA/RNA polymerases"/>
    <property type="match status" value="1"/>
</dbReference>
<organism evidence="1 2">
    <name type="scientific">Paramuricea clavata</name>
    <name type="common">Red gorgonian</name>
    <name type="synonym">Violescent sea-whip</name>
    <dbReference type="NCBI Taxonomy" id="317549"/>
    <lineage>
        <taxon>Eukaryota</taxon>
        <taxon>Metazoa</taxon>
        <taxon>Cnidaria</taxon>
        <taxon>Anthozoa</taxon>
        <taxon>Octocorallia</taxon>
        <taxon>Malacalcyonacea</taxon>
        <taxon>Plexauridae</taxon>
        <taxon>Paramuricea</taxon>
    </lineage>
</organism>
<dbReference type="InterPro" id="IPR005135">
    <property type="entry name" value="Endo/exonuclease/phosphatase"/>
</dbReference>
<dbReference type="InterPro" id="IPR043502">
    <property type="entry name" value="DNA/RNA_pol_sf"/>
</dbReference>
<dbReference type="InterPro" id="IPR036691">
    <property type="entry name" value="Endo/exonu/phosph_ase_sf"/>
</dbReference>
<reference evidence="1" key="1">
    <citation type="submission" date="2020-04" db="EMBL/GenBank/DDBJ databases">
        <authorList>
            <person name="Alioto T."/>
            <person name="Alioto T."/>
            <person name="Gomez Garrido J."/>
        </authorList>
    </citation>
    <scope>NUCLEOTIDE SEQUENCE</scope>
    <source>
        <strain evidence="1">A484AB</strain>
    </source>
</reference>
<proteinExistence type="predicted"/>
<dbReference type="Proteomes" id="UP001152795">
    <property type="component" value="Unassembled WGS sequence"/>
</dbReference>
<keyword evidence="2" id="KW-1185">Reference proteome</keyword>
<dbReference type="InterPro" id="IPR000477">
    <property type="entry name" value="RT_dom"/>
</dbReference>
<dbReference type="PROSITE" id="PS50878">
    <property type="entry name" value="RT_POL"/>
    <property type="match status" value="1"/>
</dbReference>
<dbReference type="OrthoDB" id="5989487at2759"/>
<evidence type="ECO:0000313" key="2">
    <source>
        <dbReference type="Proteomes" id="UP001152795"/>
    </source>
</evidence>
<dbReference type="PANTHER" id="PTHR46670:SF3">
    <property type="entry name" value="ENDONUCLEASE_EXONUCLEASE_PHOSPHATASE DOMAIN-CONTAINING PROTEIN"/>
    <property type="match status" value="1"/>
</dbReference>
<gene>
    <name evidence="1" type="ORF">PACLA_8A086259</name>
</gene>
<dbReference type="PANTHER" id="PTHR46670">
    <property type="entry name" value="ENDO/EXONUCLEASE/PHOSPHATASE DOMAIN-CONTAINING PROTEIN"/>
    <property type="match status" value="1"/>
</dbReference>
<dbReference type="AlphaFoldDB" id="A0A6S7HQJ8"/>